<dbReference type="InterPro" id="IPR036291">
    <property type="entry name" value="NAD(P)-bd_dom_sf"/>
</dbReference>
<dbReference type="SUPFAM" id="SSF51735">
    <property type="entry name" value="NAD(P)-binding Rossmann-fold domains"/>
    <property type="match status" value="1"/>
</dbReference>
<dbReference type="InterPro" id="IPR001509">
    <property type="entry name" value="Epimerase_deHydtase"/>
</dbReference>
<proteinExistence type="predicted"/>
<dbReference type="Pfam" id="PF01370">
    <property type="entry name" value="Epimerase"/>
    <property type="match status" value="1"/>
</dbReference>
<feature type="non-terminal residue" evidence="2">
    <location>
        <position position="189"/>
    </location>
</feature>
<accession>A0A2M8KVG2</accession>
<gene>
    <name evidence="2" type="ORF">COU89_00745</name>
</gene>
<feature type="domain" description="NAD-dependent epimerase/dehydratase" evidence="1">
    <location>
        <begin position="3"/>
        <end position="175"/>
    </location>
</feature>
<comment type="caution">
    <text evidence="2">The sequence shown here is derived from an EMBL/GenBank/DDBJ whole genome shotgun (WGS) entry which is preliminary data.</text>
</comment>
<name>A0A2M8KVG2_9BACT</name>
<dbReference type="Proteomes" id="UP000231569">
    <property type="component" value="Unassembled WGS sequence"/>
</dbReference>
<dbReference type="InterPro" id="IPR050177">
    <property type="entry name" value="Lipid_A_modif_metabolic_enz"/>
</dbReference>
<dbReference type="PANTHER" id="PTHR43245">
    <property type="entry name" value="BIFUNCTIONAL POLYMYXIN RESISTANCE PROTEIN ARNA"/>
    <property type="match status" value="1"/>
</dbReference>
<sequence>MKILITGGAGFLGYHLARFLDKQNASITLLDINDIDKKEYPGVTHITRGDIRDSYLMKEITRGIDVVIHAAAALPLAPPQEIHDVNVNGTRRVLRAALQNKVKRVIYISSTAVYGVPKIHPIDESAPLVGVGPYGESKIMAEKVCRKYINKGLNVTIIRPKTFIGTGRLGVFEILFDWVHDNKKIPMIG</sequence>
<evidence type="ECO:0000259" key="1">
    <source>
        <dbReference type="Pfam" id="PF01370"/>
    </source>
</evidence>
<evidence type="ECO:0000313" key="2">
    <source>
        <dbReference type="EMBL" id="PJE63901.1"/>
    </source>
</evidence>
<reference evidence="3" key="1">
    <citation type="submission" date="2017-09" db="EMBL/GenBank/DDBJ databases">
        <title>Depth-based differentiation of microbial function through sediment-hosted aquifers and enrichment of novel symbionts in the deep terrestrial subsurface.</title>
        <authorList>
            <person name="Probst A.J."/>
            <person name="Ladd B."/>
            <person name="Jarett J.K."/>
            <person name="Geller-Mcgrath D.E."/>
            <person name="Sieber C.M.K."/>
            <person name="Emerson J.B."/>
            <person name="Anantharaman K."/>
            <person name="Thomas B.C."/>
            <person name="Malmstrom R."/>
            <person name="Stieglmeier M."/>
            <person name="Klingl A."/>
            <person name="Woyke T."/>
            <person name="Ryan C.M."/>
            <person name="Banfield J.F."/>
        </authorList>
    </citation>
    <scope>NUCLEOTIDE SEQUENCE [LARGE SCALE GENOMIC DNA]</scope>
</reference>
<dbReference type="AlphaFoldDB" id="A0A2M8KVG2"/>
<dbReference type="PANTHER" id="PTHR43245:SF13">
    <property type="entry name" value="UDP-D-APIOSE_UDP-D-XYLOSE SYNTHASE 2"/>
    <property type="match status" value="1"/>
</dbReference>
<evidence type="ECO:0000313" key="3">
    <source>
        <dbReference type="Proteomes" id="UP000231569"/>
    </source>
</evidence>
<protein>
    <submittedName>
        <fullName evidence="2">Epimerase</fullName>
    </submittedName>
</protein>
<dbReference type="EMBL" id="PFEE01000016">
    <property type="protein sequence ID" value="PJE63901.1"/>
    <property type="molecule type" value="Genomic_DNA"/>
</dbReference>
<dbReference type="Gene3D" id="3.40.50.720">
    <property type="entry name" value="NAD(P)-binding Rossmann-like Domain"/>
    <property type="match status" value="1"/>
</dbReference>
<organism evidence="2 3">
    <name type="scientific">Candidatus Roizmanbacteria bacterium CG10_big_fil_rev_8_21_14_0_10_45_7</name>
    <dbReference type="NCBI Taxonomy" id="1974854"/>
    <lineage>
        <taxon>Bacteria</taxon>
        <taxon>Candidatus Roizmaniibacteriota</taxon>
    </lineage>
</organism>